<dbReference type="Pfam" id="PF03626">
    <property type="entry name" value="COX4_pro"/>
    <property type="match status" value="1"/>
</dbReference>
<organism evidence="7 8">
    <name type="scientific">Microvirga splendida</name>
    <dbReference type="NCBI Taxonomy" id="2795727"/>
    <lineage>
        <taxon>Bacteria</taxon>
        <taxon>Pseudomonadati</taxon>
        <taxon>Pseudomonadota</taxon>
        <taxon>Alphaproteobacteria</taxon>
        <taxon>Hyphomicrobiales</taxon>
        <taxon>Methylobacteriaceae</taxon>
        <taxon>Microvirga</taxon>
    </lineage>
</organism>
<evidence type="ECO:0000256" key="1">
    <source>
        <dbReference type="ARBA" id="ARBA00004651"/>
    </source>
</evidence>
<sequence length="91" mass="9676">MTQTAARQVTRAWGLLVLLTLLSLGAGGSGWTGLAANGLILAAAFAKGRWMLMDFLKLRGVPAGWRALFLCWLALVTVIPWATAALPLLRG</sequence>
<accession>A0ABS0XZU4</accession>
<gene>
    <name evidence="7" type="ORF">JAO75_09130</name>
</gene>
<name>A0ABS0XZU4_9HYPH</name>
<comment type="caution">
    <text evidence="7">The sequence shown here is derived from an EMBL/GenBank/DDBJ whole genome shotgun (WGS) entry which is preliminary data.</text>
</comment>
<dbReference type="RefSeq" id="WP_199048508.1">
    <property type="nucleotide sequence ID" value="NZ_JAELXT010000007.1"/>
</dbReference>
<keyword evidence="8" id="KW-1185">Reference proteome</keyword>
<keyword evidence="5 6" id="KW-0472">Membrane</keyword>
<evidence type="ECO:0000256" key="2">
    <source>
        <dbReference type="ARBA" id="ARBA00022475"/>
    </source>
</evidence>
<dbReference type="InterPro" id="IPR005171">
    <property type="entry name" value="Cyt_c_oxidase_su4_prok"/>
</dbReference>
<evidence type="ECO:0000313" key="8">
    <source>
        <dbReference type="Proteomes" id="UP000620670"/>
    </source>
</evidence>
<evidence type="ECO:0000256" key="4">
    <source>
        <dbReference type="ARBA" id="ARBA00022989"/>
    </source>
</evidence>
<evidence type="ECO:0000256" key="6">
    <source>
        <dbReference type="SAM" id="Phobius"/>
    </source>
</evidence>
<proteinExistence type="predicted"/>
<comment type="subcellular location">
    <subcellularLocation>
        <location evidence="1">Cell membrane</location>
        <topology evidence="1">Multi-pass membrane protein</topology>
    </subcellularLocation>
</comment>
<dbReference type="Proteomes" id="UP000620670">
    <property type="component" value="Unassembled WGS sequence"/>
</dbReference>
<keyword evidence="4 6" id="KW-1133">Transmembrane helix</keyword>
<protein>
    <submittedName>
        <fullName evidence="7">Cytochrome C oxidase subunit IV family protein</fullName>
    </submittedName>
</protein>
<keyword evidence="2" id="KW-1003">Cell membrane</keyword>
<keyword evidence="3 6" id="KW-0812">Transmembrane</keyword>
<evidence type="ECO:0000256" key="3">
    <source>
        <dbReference type="ARBA" id="ARBA00022692"/>
    </source>
</evidence>
<dbReference type="EMBL" id="JAELXT010000007">
    <property type="protein sequence ID" value="MBJ6125575.1"/>
    <property type="molecule type" value="Genomic_DNA"/>
</dbReference>
<evidence type="ECO:0000256" key="5">
    <source>
        <dbReference type="ARBA" id="ARBA00023136"/>
    </source>
</evidence>
<evidence type="ECO:0000313" key="7">
    <source>
        <dbReference type="EMBL" id="MBJ6125575.1"/>
    </source>
</evidence>
<feature type="transmembrane region" description="Helical" evidence="6">
    <location>
        <begin position="66"/>
        <end position="89"/>
    </location>
</feature>
<reference evidence="8" key="1">
    <citation type="submission" date="2020-12" db="EMBL/GenBank/DDBJ databases">
        <title>Hymenobacter sp.</title>
        <authorList>
            <person name="Kim M.K."/>
        </authorList>
    </citation>
    <scope>NUCLEOTIDE SEQUENCE [LARGE SCALE GENOMIC DNA]</scope>
    <source>
        <strain evidence="8">BT325</strain>
    </source>
</reference>